<dbReference type="EMBL" id="AQQZ01000003">
    <property type="protein sequence ID" value="KNG94271.1"/>
    <property type="molecule type" value="Genomic_DNA"/>
</dbReference>
<organism evidence="1 2">
    <name type="scientific">Pseudaestuariivita atlantica</name>
    <dbReference type="NCBI Taxonomy" id="1317121"/>
    <lineage>
        <taxon>Bacteria</taxon>
        <taxon>Pseudomonadati</taxon>
        <taxon>Pseudomonadota</taxon>
        <taxon>Alphaproteobacteria</taxon>
        <taxon>Rhodobacterales</taxon>
        <taxon>Paracoccaceae</taxon>
        <taxon>Pseudaestuariivita</taxon>
    </lineage>
</organism>
<gene>
    <name evidence="1" type="ORF">ATO11_08665</name>
</gene>
<name>A0A0L1JRA6_9RHOB</name>
<accession>A0A0L1JRA6</accession>
<dbReference type="SUPFAM" id="SSF55961">
    <property type="entry name" value="Bet v1-like"/>
    <property type="match status" value="1"/>
</dbReference>
<dbReference type="AlphaFoldDB" id="A0A0L1JRA6"/>
<dbReference type="Proteomes" id="UP000036938">
    <property type="component" value="Unassembled WGS sequence"/>
</dbReference>
<dbReference type="RefSeq" id="WP_050530427.1">
    <property type="nucleotide sequence ID" value="NZ_AQQZ01000003.1"/>
</dbReference>
<dbReference type="STRING" id="1317121.ATO11_08665"/>
<dbReference type="PATRIC" id="fig|1317121.7.peg.2343"/>
<dbReference type="OrthoDB" id="7860307at2"/>
<dbReference type="InterPro" id="IPR023393">
    <property type="entry name" value="START-like_dom_sf"/>
</dbReference>
<sequence>MNFLAKEDIEAPIDQVFGMLTDFDAIERAALWRGIDVKRQAGPVAVGLTWDLKFTFRGKDRAAHLKLTEFDAPNGVAFDSDSGGIEAEGRIDLVALSRSRTRMTTHVELEAKTLSARLLLQSLKLAKSNLNKRFKLRLANFAKEIETRCAKRA</sequence>
<dbReference type="Gene3D" id="3.30.530.20">
    <property type="match status" value="1"/>
</dbReference>
<proteinExistence type="predicted"/>
<evidence type="ECO:0000313" key="1">
    <source>
        <dbReference type="EMBL" id="KNG94271.1"/>
    </source>
</evidence>
<keyword evidence="2" id="KW-1185">Reference proteome</keyword>
<protein>
    <submittedName>
        <fullName evidence="1">DNA polymerase III subunit gamma/tau</fullName>
    </submittedName>
</protein>
<evidence type="ECO:0000313" key="2">
    <source>
        <dbReference type="Proteomes" id="UP000036938"/>
    </source>
</evidence>
<comment type="caution">
    <text evidence="1">The sequence shown here is derived from an EMBL/GenBank/DDBJ whole genome shotgun (WGS) entry which is preliminary data.</text>
</comment>
<dbReference type="InterPro" id="IPR019587">
    <property type="entry name" value="Polyketide_cyclase/dehydratase"/>
</dbReference>
<dbReference type="Pfam" id="PF10604">
    <property type="entry name" value="Polyketide_cyc2"/>
    <property type="match status" value="1"/>
</dbReference>
<reference evidence="1 2" key="1">
    <citation type="journal article" date="2015" name="Int. J. Syst. Evol. Microbiol.">
        <title>Aestuariivita atlantica sp. nov., isolated from deep sea sediment of the Atlantic Ocean.</title>
        <authorList>
            <person name="Li G."/>
            <person name="Lai Q."/>
            <person name="Du Y."/>
            <person name="Liu X."/>
            <person name="Sun F."/>
            <person name="Shao Z."/>
        </authorList>
    </citation>
    <scope>NUCLEOTIDE SEQUENCE [LARGE SCALE GENOMIC DNA]</scope>
    <source>
        <strain evidence="1 2">22II-S11-z3</strain>
    </source>
</reference>